<dbReference type="Proteomes" id="UP000317155">
    <property type="component" value="Unassembled WGS sequence"/>
</dbReference>
<dbReference type="GO" id="GO:0005886">
    <property type="term" value="C:plasma membrane"/>
    <property type="evidence" value="ECO:0007669"/>
    <property type="project" value="TreeGrafter"/>
</dbReference>
<reference evidence="2 3" key="1">
    <citation type="submission" date="2019-07" db="EMBL/GenBank/DDBJ databases">
        <title>Insights of Desulfuromonas acetexigens electromicrobiology.</title>
        <authorList>
            <person name="Katuri K."/>
            <person name="Sapireddy V."/>
            <person name="Shaw D.R."/>
            <person name="Saikaly P."/>
        </authorList>
    </citation>
    <scope>NUCLEOTIDE SEQUENCE [LARGE SCALE GENOMIC DNA]</scope>
    <source>
        <strain evidence="2 3">2873</strain>
    </source>
</reference>
<comment type="caution">
    <text evidence="2">The sequence shown here is derived from an EMBL/GenBank/DDBJ whole genome shotgun (WGS) entry which is preliminary data.</text>
</comment>
<name>A0A550JLI8_9BACT</name>
<dbReference type="PANTHER" id="PTHR32502">
    <property type="entry name" value="N-ACETYLGALACTOSAMINE PERMEASE II COMPONENT-RELATED"/>
    <property type="match status" value="1"/>
</dbReference>
<accession>A0A550JLI8</accession>
<keyword evidence="1" id="KW-0812">Transmembrane</keyword>
<dbReference type="Pfam" id="PF03613">
    <property type="entry name" value="EIID-AGA"/>
    <property type="match status" value="1"/>
</dbReference>
<dbReference type="AlphaFoldDB" id="A0A550JLI8"/>
<dbReference type="RefSeq" id="WP_092053257.1">
    <property type="nucleotide sequence ID" value="NZ_FOJJ01000001.1"/>
</dbReference>
<feature type="transmembrane region" description="Helical" evidence="1">
    <location>
        <begin position="221"/>
        <end position="243"/>
    </location>
</feature>
<feature type="transmembrane region" description="Helical" evidence="1">
    <location>
        <begin position="116"/>
        <end position="140"/>
    </location>
</feature>
<evidence type="ECO:0000313" key="3">
    <source>
        <dbReference type="Proteomes" id="UP000317155"/>
    </source>
</evidence>
<sequence length="244" mass="26637">MLPLGIRLRILLRLPLLQASWNYERMQSLGVLYILYPALRFIYRDEDLVLACQRHLEYFNSHPFMAGPILGTTLALEEERSLHAEGSLDVSEFKGMIMAPFAAMGDAFFWGGLRPLAAALALLLAAAGFWWAPLAFLLLFNLPHGWALIAGLHGGYRYGPGMIGRVQRYHLPDLAVRCKEGTALLLGALSAVLVSDTLRGAEVALAWGPCALLPVVLLGGLARLGVSNLILILLMSAVLLVFFG</sequence>
<keyword evidence="1" id="KW-0472">Membrane</keyword>
<evidence type="ECO:0000313" key="2">
    <source>
        <dbReference type="EMBL" id="TRO84082.1"/>
    </source>
</evidence>
<evidence type="ECO:0000256" key="1">
    <source>
        <dbReference type="SAM" id="Phobius"/>
    </source>
</evidence>
<protein>
    <submittedName>
        <fullName evidence="2">PTS system mannose/fructose/sorbose family transporter subunit IID</fullName>
    </submittedName>
</protein>
<dbReference type="InterPro" id="IPR004704">
    <property type="entry name" value="PTS_IID_man"/>
</dbReference>
<keyword evidence="1" id="KW-1133">Transmembrane helix</keyword>
<proteinExistence type="predicted"/>
<keyword evidence="3" id="KW-1185">Reference proteome</keyword>
<dbReference type="EMBL" id="VJVV01000001">
    <property type="protein sequence ID" value="TRO84082.1"/>
    <property type="molecule type" value="Genomic_DNA"/>
</dbReference>
<dbReference type="PANTHER" id="PTHR32502:SF23">
    <property type="entry name" value="TRANSPORT PROTEIN, PTS SYSTEM"/>
    <property type="match status" value="1"/>
</dbReference>
<dbReference type="PROSITE" id="PS51108">
    <property type="entry name" value="PTS_EIID"/>
    <property type="match status" value="1"/>
</dbReference>
<dbReference type="GO" id="GO:0009401">
    <property type="term" value="P:phosphoenolpyruvate-dependent sugar phosphotransferase system"/>
    <property type="evidence" value="ECO:0007669"/>
    <property type="project" value="InterPro"/>
</dbReference>
<dbReference type="InterPro" id="IPR050303">
    <property type="entry name" value="GatZ_KbaZ_carbometab"/>
</dbReference>
<organism evidence="2 3">
    <name type="scientific">Trichloromonas acetexigens</name>
    <dbReference type="NCBI Taxonomy" id="38815"/>
    <lineage>
        <taxon>Bacteria</taxon>
        <taxon>Pseudomonadati</taxon>
        <taxon>Thermodesulfobacteriota</taxon>
        <taxon>Desulfuromonadia</taxon>
        <taxon>Desulfuromonadales</taxon>
        <taxon>Trichloromonadaceae</taxon>
        <taxon>Trichloromonas</taxon>
    </lineage>
</organism>
<gene>
    <name evidence="2" type="ORF">FL622_02565</name>
</gene>
<dbReference type="OrthoDB" id="9811533at2"/>